<accession>A0AC34RSD9</accession>
<evidence type="ECO:0000313" key="1">
    <source>
        <dbReference type="Proteomes" id="UP000887576"/>
    </source>
</evidence>
<reference evidence="2" key="1">
    <citation type="submission" date="2022-11" db="UniProtKB">
        <authorList>
            <consortium name="WormBaseParasite"/>
        </authorList>
    </citation>
    <scope>IDENTIFICATION</scope>
</reference>
<name>A0AC34RSD9_9BILA</name>
<dbReference type="Proteomes" id="UP000887576">
    <property type="component" value="Unplaced"/>
</dbReference>
<evidence type="ECO:0000313" key="2">
    <source>
        <dbReference type="WBParaSite" id="JU765_v2.g9499.t1"/>
    </source>
</evidence>
<dbReference type="WBParaSite" id="JU765_v2.g9499.t1">
    <property type="protein sequence ID" value="JU765_v2.g9499.t1"/>
    <property type="gene ID" value="JU765_v2.g9499"/>
</dbReference>
<protein>
    <submittedName>
        <fullName evidence="2">RecQ mediated genome instability protein 1 N-terminal domain-containing protein</fullName>
    </submittedName>
</protein>
<organism evidence="1 2">
    <name type="scientific">Panagrolaimus sp. JU765</name>
    <dbReference type="NCBI Taxonomy" id="591449"/>
    <lineage>
        <taxon>Eukaryota</taxon>
        <taxon>Metazoa</taxon>
        <taxon>Ecdysozoa</taxon>
        <taxon>Nematoda</taxon>
        <taxon>Chromadorea</taxon>
        <taxon>Rhabditida</taxon>
        <taxon>Tylenchina</taxon>
        <taxon>Panagrolaimomorpha</taxon>
        <taxon>Panagrolaimoidea</taxon>
        <taxon>Panagrolaimidae</taxon>
        <taxon>Panagrolaimus</taxon>
    </lineage>
</organism>
<proteinExistence type="predicted"/>
<sequence>MTGFKADGWQIDEVKLEETLGDDFDPQITESELVKLLIDLDIKDYGKAVLNEKLSKAKVLSGPLILQLSKWRNVSYPNVADHEDNNGVHVCHLYDGSRTVKAMATEPISKLDGNTVYGTKVLLTDEIKIENNILQLSNKNTKILGGTVEKRIDEWRAEKLGNKENRKNAVSGAPKWIPFEKRFLVKNVATDNNFKSMNLLKESKKDDEKEDTVFDMARKAEIENLKMMKKSLNLPQLNEEVRKEILPEKNEKREVREPKEKRQMNSERTQQKTVSNQGGRGRGRRGREIETNEYSRPTTTGTLFDYLQASTGITLPLETRQDPNPNLNSQFSQLNVGSSQQSQQPIISTNYRGRGRGQRGGDQTNRGGQRNNDQHGNGSGRSRGRGRGGHNTGFSSANQETVNSTSNRGKPSSTRVFYSSSRGRGRPRG</sequence>